<accession>A0AA40EQ43</accession>
<dbReference type="AlphaFoldDB" id="A0AA40EQ43"/>
<proteinExistence type="predicted"/>
<comment type="caution">
    <text evidence="2">The sequence shown here is derived from an EMBL/GenBank/DDBJ whole genome shotgun (WGS) entry which is preliminary data.</text>
</comment>
<gene>
    <name evidence="2" type="ORF">B0T18DRAFT_328817</name>
</gene>
<protein>
    <submittedName>
        <fullName evidence="2">Uncharacterized protein</fullName>
    </submittedName>
</protein>
<evidence type="ECO:0000313" key="2">
    <source>
        <dbReference type="EMBL" id="KAK0743451.1"/>
    </source>
</evidence>
<sequence>MPLPHLTPLPARHPASCASLSLSLLSLLDRVLPAPPSLTLSIGSGPGLLEALFLNAYPARAAIGPIISLYGVEVASSTTVNRFLPERNALEVAGTWAVAREAEEARGLMFVYPRQKGLIQTYLHKGTGVSVVVWIGPRCDVEEMTEPLRNWGVEDGDICGEGLVEDGEAVLVFRKSDGIQT</sequence>
<organism evidence="2 3">
    <name type="scientific">Schizothecium vesticola</name>
    <dbReference type="NCBI Taxonomy" id="314040"/>
    <lineage>
        <taxon>Eukaryota</taxon>
        <taxon>Fungi</taxon>
        <taxon>Dikarya</taxon>
        <taxon>Ascomycota</taxon>
        <taxon>Pezizomycotina</taxon>
        <taxon>Sordariomycetes</taxon>
        <taxon>Sordariomycetidae</taxon>
        <taxon>Sordariales</taxon>
        <taxon>Schizotheciaceae</taxon>
        <taxon>Schizothecium</taxon>
    </lineage>
</organism>
<evidence type="ECO:0000256" key="1">
    <source>
        <dbReference type="SAM" id="SignalP"/>
    </source>
</evidence>
<feature type="chain" id="PRO_5041392889" evidence="1">
    <location>
        <begin position="34"/>
        <end position="181"/>
    </location>
</feature>
<keyword evidence="3" id="KW-1185">Reference proteome</keyword>
<evidence type="ECO:0000313" key="3">
    <source>
        <dbReference type="Proteomes" id="UP001172155"/>
    </source>
</evidence>
<name>A0AA40EQ43_9PEZI</name>
<dbReference type="EMBL" id="JAUKUD010000005">
    <property type="protein sequence ID" value="KAK0743451.1"/>
    <property type="molecule type" value="Genomic_DNA"/>
</dbReference>
<keyword evidence="1" id="KW-0732">Signal</keyword>
<feature type="signal peptide" evidence="1">
    <location>
        <begin position="1"/>
        <end position="33"/>
    </location>
</feature>
<dbReference type="Proteomes" id="UP001172155">
    <property type="component" value="Unassembled WGS sequence"/>
</dbReference>
<reference evidence="2" key="1">
    <citation type="submission" date="2023-06" db="EMBL/GenBank/DDBJ databases">
        <title>Genome-scale phylogeny and comparative genomics of the fungal order Sordariales.</title>
        <authorList>
            <consortium name="Lawrence Berkeley National Laboratory"/>
            <person name="Hensen N."/>
            <person name="Bonometti L."/>
            <person name="Westerberg I."/>
            <person name="Brannstrom I.O."/>
            <person name="Guillou S."/>
            <person name="Cros-Aarteil S."/>
            <person name="Calhoun S."/>
            <person name="Haridas S."/>
            <person name="Kuo A."/>
            <person name="Mondo S."/>
            <person name="Pangilinan J."/>
            <person name="Riley R."/>
            <person name="LaButti K."/>
            <person name="Andreopoulos B."/>
            <person name="Lipzen A."/>
            <person name="Chen C."/>
            <person name="Yanf M."/>
            <person name="Daum C."/>
            <person name="Ng V."/>
            <person name="Clum A."/>
            <person name="Steindorff A."/>
            <person name="Ohm R."/>
            <person name="Martin F."/>
            <person name="Silar P."/>
            <person name="Natvig D."/>
            <person name="Lalanne C."/>
            <person name="Gautier V."/>
            <person name="Ament-velasquez S.L."/>
            <person name="Kruys A."/>
            <person name="Hutchinson M.I."/>
            <person name="Powell A.J."/>
            <person name="Barry K."/>
            <person name="Miller A.N."/>
            <person name="Grigoriev I.V."/>
            <person name="Debuchy R."/>
            <person name="Gladieux P."/>
            <person name="Thoren M.H."/>
            <person name="Johannesson H."/>
        </authorList>
    </citation>
    <scope>NUCLEOTIDE SEQUENCE</scope>
    <source>
        <strain evidence="2">SMH3187-1</strain>
    </source>
</reference>